<gene>
    <name evidence="1" type="ORF">Ga0074812_115141</name>
</gene>
<dbReference type="AlphaFoldDB" id="A0A0S4QR33"/>
<dbReference type="GO" id="GO:0016787">
    <property type="term" value="F:hydrolase activity"/>
    <property type="evidence" value="ECO:0007669"/>
    <property type="project" value="UniProtKB-KW"/>
</dbReference>
<reference evidence="2" key="1">
    <citation type="submission" date="2015-11" db="EMBL/GenBank/DDBJ databases">
        <authorList>
            <person name="Varghese N."/>
        </authorList>
    </citation>
    <scope>NUCLEOTIDE SEQUENCE [LARGE SCALE GENOMIC DNA]</scope>
    <source>
        <strain evidence="2">DSM 45899</strain>
    </source>
</reference>
<proteinExistence type="predicted"/>
<protein>
    <submittedName>
        <fullName evidence="1">Predicted metal-dependent hydrolase</fullName>
    </submittedName>
</protein>
<dbReference type="PANTHER" id="PTHR39456:SF1">
    <property type="entry name" value="METAL-DEPENDENT HYDROLASE"/>
    <property type="match status" value="1"/>
</dbReference>
<keyword evidence="2" id="KW-1185">Reference proteome</keyword>
<dbReference type="PANTHER" id="PTHR39456">
    <property type="entry name" value="METAL-DEPENDENT HYDROLASE"/>
    <property type="match status" value="1"/>
</dbReference>
<sequence length="304" mass="34347">MTTLQVRRVSFDFDGDVPFLWNPLDPDFSLQMNATGVIAIAFEKYIVAAMKEAIPQITDPEVAAEADAFLRQEAQHARAHRQHMRALIRAHPGLQNTLDAASALYDGLLESRPLKFHLAYIADLESAFTPTFKLFLDNEDRLFRPGDERVASLFLWHFTEEVEHRSSGLRVYRTFGSESYRLRALPSVLRHLNQLITTVANGFNEHVPFDARKVDARTLIPVEGLRQAVRRPFQRGHAPQRRTGGLDCVPRQELRAAAFRVLRAQLPGHDPEHQPLPAFVDTWLSRYDAGAPVAAWYSSSAPSS</sequence>
<accession>A0A0S4QR33</accession>
<name>A0A0S4QR33_9ACTN</name>
<dbReference type="InterPro" id="IPR016516">
    <property type="entry name" value="UCP07580"/>
</dbReference>
<dbReference type="Pfam" id="PF10118">
    <property type="entry name" value="Metal_hydrol"/>
    <property type="match status" value="1"/>
</dbReference>
<evidence type="ECO:0000313" key="2">
    <source>
        <dbReference type="Proteomes" id="UP000198802"/>
    </source>
</evidence>
<evidence type="ECO:0000313" key="1">
    <source>
        <dbReference type="EMBL" id="CUU57939.1"/>
    </source>
</evidence>
<organism evidence="1 2">
    <name type="scientific">Parafrankia irregularis</name>
    <dbReference type="NCBI Taxonomy" id="795642"/>
    <lineage>
        <taxon>Bacteria</taxon>
        <taxon>Bacillati</taxon>
        <taxon>Actinomycetota</taxon>
        <taxon>Actinomycetes</taxon>
        <taxon>Frankiales</taxon>
        <taxon>Frankiaceae</taxon>
        <taxon>Parafrankia</taxon>
    </lineage>
</organism>
<keyword evidence="1" id="KW-0378">Hydrolase</keyword>
<dbReference type="Proteomes" id="UP000198802">
    <property type="component" value="Unassembled WGS sequence"/>
</dbReference>
<dbReference type="RefSeq" id="WP_091280223.1">
    <property type="nucleotide sequence ID" value="NZ_FAOZ01000015.1"/>
</dbReference>
<dbReference type="EMBL" id="FAOZ01000015">
    <property type="protein sequence ID" value="CUU57939.1"/>
    <property type="molecule type" value="Genomic_DNA"/>
</dbReference>